<reference evidence="1" key="1">
    <citation type="submission" date="2023-07" db="EMBL/GenBank/DDBJ databases">
        <title>Black Yeasts Isolated from many extreme environments.</title>
        <authorList>
            <person name="Coleine C."/>
            <person name="Stajich J.E."/>
            <person name="Selbmann L."/>
        </authorList>
    </citation>
    <scope>NUCLEOTIDE SEQUENCE</scope>
    <source>
        <strain evidence="1">CCFEE 5714</strain>
    </source>
</reference>
<dbReference type="EMBL" id="JAUTXU010000098">
    <property type="protein sequence ID" value="KAK3708782.1"/>
    <property type="molecule type" value="Genomic_DNA"/>
</dbReference>
<sequence length="836" mass="89686">MTPSSNSRCAQEDVETMPASTYATPLSVMAAATELTNVITGKQSTRYTDNERISYSPACSYASATERSSLVSISRKHSVGPEESLGRARTATQQEEQPDSCAADAEYPTRKASLRSRISSGSLVSPAVGSKHHFIGFTDFTDFTRVQAASPASTESRTHSPSPASFSRPRPGSVSSMSAHSKTTRTASRIPIPDSKNATMVDVKRDQYSESPLARTSGTPTFGSRRLASPDALKILENGKMRRQMQHTARNETPAGLHCGRASATESDDTTADTPSLSYSLTSSPEAPSAPTSSENTLHSKSSRNGEQATPSNILTSLQTTPEQNAAEPQHQFRYNDNVNHNMLGGEMLAPMRPPPSTSPFTVPLQTIPSEAVLSVGPADLDEEANDQWVQALSQLEGKGSPPKTDVDHQILQQMFGHLKRGHDKSNHNSTAFHQNAAAAEKFLAMRASNASGTETRNLATTAGSTDDVTHGAERELDEIASTTKKQIMISKWSNSTPSDKVSPPSQGLCPEPQNSETTEATSQSRRRSSSKELVSIGYPSRIPGRTGTTDVAGTEDAAAIASIPSRRSSPTLSKRRPGSVRAAREGLQATTASFARTTASAESRKTAKPPTPGTRAFSIPEPAQRGRVVSAGTPRIRSDALTSTKTPRSRSKSRLMLDKINGLFSGKREKRMSVAPPIPRIEEGNVDLEAAKTSSKRSPTLKPAVARQLPKMPSLSPASQKALRSASPATMHTDDTTLVDRISVQDESQCVQVLSEHLVGKARHETNPSRKARLLTFAKVLSDSLISVREAAISAETARNAAQDARMHYEMSVKSLAMVQRLASSVARSGRPGRR</sequence>
<comment type="caution">
    <text evidence="1">The sequence shown here is derived from an EMBL/GenBank/DDBJ whole genome shotgun (WGS) entry which is preliminary data.</text>
</comment>
<evidence type="ECO:0000313" key="2">
    <source>
        <dbReference type="Proteomes" id="UP001281147"/>
    </source>
</evidence>
<dbReference type="Proteomes" id="UP001281147">
    <property type="component" value="Unassembled WGS sequence"/>
</dbReference>
<proteinExistence type="predicted"/>
<organism evidence="1 2">
    <name type="scientific">Vermiconidia calcicola</name>
    <dbReference type="NCBI Taxonomy" id="1690605"/>
    <lineage>
        <taxon>Eukaryota</taxon>
        <taxon>Fungi</taxon>
        <taxon>Dikarya</taxon>
        <taxon>Ascomycota</taxon>
        <taxon>Pezizomycotina</taxon>
        <taxon>Dothideomycetes</taxon>
        <taxon>Dothideomycetidae</taxon>
        <taxon>Mycosphaerellales</taxon>
        <taxon>Extremaceae</taxon>
        <taxon>Vermiconidia</taxon>
    </lineage>
</organism>
<accession>A0ACC3N343</accession>
<protein>
    <submittedName>
        <fullName evidence="1">Uncharacterized protein</fullName>
    </submittedName>
</protein>
<name>A0ACC3N343_9PEZI</name>
<gene>
    <name evidence="1" type="ORF">LTR37_011303</name>
</gene>
<keyword evidence="2" id="KW-1185">Reference proteome</keyword>
<evidence type="ECO:0000313" key="1">
    <source>
        <dbReference type="EMBL" id="KAK3708782.1"/>
    </source>
</evidence>